<feature type="non-terminal residue" evidence="2">
    <location>
        <position position="131"/>
    </location>
</feature>
<dbReference type="Pfam" id="PF21962">
    <property type="entry name" value="DUF6924"/>
    <property type="match status" value="1"/>
</dbReference>
<sequence length="131" mass="14227">MQTMPTLPSNSQNLLVRVASNAHDDAWANLVQEIGRLSGDTNFEVVDDPQFDGFSADDLERLLVDSDNTYAFIADDETFTLDEHPLLAVSSFGDTLRVVPALLSGVADNLAIANLSLADYRSAADRDGILR</sequence>
<comment type="caution">
    <text evidence="2">The sequence shown here is derived from an EMBL/GenBank/DDBJ whole genome shotgun (WGS) entry which is preliminary data.</text>
</comment>
<evidence type="ECO:0000259" key="1">
    <source>
        <dbReference type="Pfam" id="PF21962"/>
    </source>
</evidence>
<evidence type="ECO:0000313" key="3">
    <source>
        <dbReference type="Proteomes" id="UP000003558"/>
    </source>
</evidence>
<dbReference type="Proteomes" id="UP000003558">
    <property type="component" value="Unassembled WGS sequence"/>
</dbReference>
<protein>
    <recommendedName>
        <fullName evidence="1">DUF6924 domain-containing protein</fullName>
    </recommendedName>
</protein>
<dbReference type="AlphaFoldDB" id="F9VS77"/>
<dbReference type="EMBL" id="BACI01000030">
    <property type="protein sequence ID" value="GAA11466.1"/>
    <property type="molecule type" value="Genomic_DNA"/>
</dbReference>
<accession>F9VS77</accession>
<proteinExistence type="predicted"/>
<name>F9VS77_9ACTN</name>
<reference evidence="2 3" key="1">
    <citation type="submission" date="2011-05" db="EMBL/GenBank/DDBJ databases">
        <title>Whole genome shotgun sequence of Gordonia alkanivorans NBRC 16433.</title>
        <authorList>
            <person name="Hosoyama A."/>
            <person name="Nakamura S."/>
            <person name="Takarada H."/>
            <person name="Tsuchikane K."/>
            <person name="Yamazaki S."/>
            <person name="Fujita N."/>
        </authorList>
    </citation>
    <scope>NUCLEOTIDE SEQUENCE [LARGE SCALE GENOMIC DNA]</scope>
    <source>
        <strain evidence="2 3">NBRC 16433</strain>
    </source>
</reference>
<gene>
    <name evidence="2" type="ORF">GOALK_030_00630</name>
</gene>
<dbReference type="InterPro" id="IPR053832">
    <property type="entry name" value="DUF6924"/>
</dbReference>
<organism evidence="2 3">
    <name type="scientific">Gordonia alkanivorans NBRC 16433</name>
    <dbReference type="NCBI Taxonomy" id="1027371"/>
    <lineage>
        <taxon>Bacteria</taxon>
        <taxon>Bacillati</taxon>
        <taxon>Actinomycetota</taxon>
        <taxon>Actinomycetes</taxon>
        <taxon>Mycobacteriales</taxon>
        <taxon>Gordoniaceae</taxon>
        <taxon>Gordonia</taxon>
    </lineage>
</organism>
<feature type="domain" description="DUF6924" evidence="1">
    <location>
        <begin position="13"/>
        <end position="131"/>
    </location>
</feature>
<evidence type="ECO:0000313" key="2">
    <source>
        <dbReference type="EMBL" id="GAA11466.1"/>
    </source>
</evidence>